<dbReference type="EMBL" id="BPVZ01000024">
    <property type="protein sequence ID" value="GKV06000.1"/>
    <property type="molecule type" value="Genomic_DNA"/>
</dbReference>
<dbReference type="PANTHER" id="PTHR15048">
    <property type="entry name" value="STARCH-BINDING DOMAIN-CONTAINING PROTEIN 1"/>
    <property type="match status" value="1"/>
</dbReference>
<evidence type="ECO:0000313" key="2">
    <source>
        <dbReference type="EMBL" id="GKV06000.1"/>
    </source>
</evidence>
<protein>
    <recommendedName>
        <fullName evidence="1">CBM20 domain-containing protein</fullName>
    </recommendedName>
</protein>
<dbReference type="InterPro" id="IPR013783">
    <property type="entry name" value="Ig-like_fold"/>
</dbReference>
<reference evidence="2 3" key="1">
    <citation type="journal article" date="2021" name="Commun. Biol.">
        <title>The genome of Shorea leprosula (Dipterocarpaceae) highlights the ecological relevance of drought in aseasonal tropical rainforests.</title>
        <authorList>
            <person name="Ng K.K.S."/>
            <person name="Kobayashi M.J."/>
            <person name="Fawcett J.A."/>
            <person name="Hatakeyama M."/>
            <person name="Paape T."/>
            <person name="Ng C.H."/>
            <person name="Ang C.C."/>
            <person name="Tnah L.H."/>
            <person name="Lee C.T."/>
            <person name="Nishiyama T."/>
            <person name="Sese J."/>
            <person name="O'Brien M.J."/>
            <person name="Copetti D."/>
            <person name="Mohd Noor M.I."/>
            <person name="Ong R.C."/>
            <person name="Putra M."/>
            <person name="Sireger I.Z."/>
            <person name="Indrioko S."/>
            <person name="Kosugi Y."/>
            <person name="Izuno A."/>
            <person name="Isagi Y."/>
            <person name="Lee S.L."/>
            <person name="Shimizu K.K."/>
        </authorList>
    </citation>
    <scope>NUCLEOTIDE SEQUENCE [LARGE SCALE GENOMIC DNA]</scope>
    <source>
        <strain evidence="2">214</strain>
    </source>
</reference>
<name>A0AAV5J4S6_9ROSI</name>
<dbReference type="InterPro" id="IPR013784">
    <property type="entry name" value="Carb-bd-like_fold"/>
</dbReference>
<sequence length="316" mass="35255">MQVSLETTSEHQEDFSKKVHVKFQLQKECKFGERFLMVGDDSMFGLWDPESGIPMNWSEGHVWNVELDIPVGKSINFKFILKSSRGEIIWQPGQDRNLTTWESENTIIVCEDWENAQYQKIMEEKPLVEQHEESTLHSGMAIVTEKLTTPRKDMMSNEDQGSEVVDDNNYTARASLQATYNEVAADNGVPSPEKSIAIVADNISYPEEDFMANRNTDVFGDKDEPAHISNNSVIVAEEIVGDNGLAVTFKNPTPANMEGSLITHEGDPVLVPGLTTSSTLSSSEEGIQNEDEKNNMTDASIRVDEAKIHSMPEVIA</sequence>
<dbReference type="SUPFAM" id="SSF49452">
    <property type="entry name" value="Starch-binding domain-like"/>
    <property type="match status" value="1"/>
</dbReference>
<dbReference type="CDD" id="cd05467">
    <property type="entry name" value="CBM20"/>
    <property type="match status" value="1"/>
</dbReference>
<dbReference type="PROSITE" id="PS51166">
    <property type="entry name" value="CBM20"/>
    <property type="match status" value="1"/>
</dbReference>
<dbReference type="GO" id="GO:0016020">
    <property type="term" value="C:membrane"/>
    <property type="evidence" value="ECO:0007669"/>
    <property type="project" value="TreeGrafter"/>
</dbReference>
<keyword evidence="3" id="KW-1185">Reference proteome</keyword>
<evidence type="ECO:0000313" key="3">
    <source>
        <dbReference type="Proteomes" id="UP001054252"/>
    </source>
</evidence>
<dbReference type="Proteomes" id="UP001054252">
    <property type="component" value="Unassembled WGS sequence"/>
</dbReference>
<dbReference type="Pfam" id="PF00686">
    <property type="entry name" value="CBM_20"/>
    <property type="match status" value="1"/>
</dbReference>
<dbReference type="AlphaFoldDB" id="A0AAV5J4S6"/>
<evidence type="ECO:0000259" key="1">
    <source>
        <dbReference type="PROSITE" id="PS51166"/>
    </source>
</evidence>
<dbReference type="SMART" id="SM01065">
    <property type="entry name" value="CBM_2"/>
    <property type="match status" value="1"/>
</dbReference>
<proteinExistence type="predicted"/>
<dbReference type="GO" id="GO:2001070">
    <property type="term" value="F:starch binding"/>
    <property type="evidence" value="ECO:0007669"/>
    <property type="project" value="InterPro"/>
</dbReference>
<dbReference type="Gene3D" id="2.60.40.10">
    <property type="entry name" value="Immunoglobulins"/>
    <property type="match status" value="1"/>
</dbReference>
<dbReference type="FunFam" id="2.60.40.10:FF:000552">
    <property type="entry name" value="Related to glucoamylase"/>
    <property type="match status" value="1"/>
</dbReference>
<accession>A0AAV5J4S6</accession>
<gene>
    <name evidence="2" type="ORF">SLEP1_g17942</name>
</gene>
<dbReference type="InterPro" id="IPR002044">
    <property type="entry name" value="CBM20"/>
</dbReference>
<comment type="caution">
    <text evidence="2">The sequence shown here is derived from an EMBL/GenBank/DDBJ whole genome shotgun (WGS) entry which is preliminary data.</text>
</comment>
<dbReference type="PANTHER" id="PTHR15048:SF0">
    <property type="entry name" value="STARCH-BINDING DOMAIN-CONTAINING PROTEIN 1"/>
    <property type="match status" value="1"/>
</dbReference>
<feature type="domain" description="CBM20" evidence="1">
    <location>
        <begin position="13"/>
        <end position="115"/>
    </location>
</feature>
<organism evidence="2 3">
    <name type="scientific">Rubroshorea leprosula</name>
    <dbReference type="NCBI Taxonomy" id="152421"/>
    <lineage>
        <taxon>Eukaryota</taxon>
        <taxon>Viridiplantae</taxon>
        <taxon>Streptophyta</taxon>
        <taxon>Embryophyta</taxon>
        <taxon>Tracheophyta</taxon>
        <taxon>Spermatophyta</taxon>
        <taxon>Magnoliopsida</taxon>
        <taxon>eudicotyledons</taxon>
        <taxon>Gunneridae</taxon>
        <taxon>Pentapetalae</taxon>
        <taxon>rosids</taxon>
        <taxon>malvids</taxon>
        <taxon>Malvales</taxon>
        <taxon>Dipterocarpaceae</taxon>
        <taxon>Rubroshorea</taxon>
    </lineage>
</organism>